<dbReference type="RefSeq" id="WP_343886634.1">
    <property type="nucleotide sequence ID" value="NZ_BAAAKI010000017.1"/>
</dbReference>
<dbReference type="InterPro" id="IPR014825">
    <property type="entry name" value="DNA_alkylation"/>
</dbReference>
<comment type="caution">
    <text evidence="1">The sequence shown here is derived from an EMBL/GenBank/DDBJ whole genome shotgun (WGS) entry which is preliminary data.</text>
</comment>
<evidence type="ECO:0000313" key="2">
    <source>
        <dbReference type="Proteomes" id="UP001596266"/>
    </source>
</evidence>
<reference evidence="2" key="1">
    <citation type="journal article" date="2019" name="Int. J. Syst. Evol. Microbiol.">
        <title>The Global Catalogue of Microorganisms (GCM) 10K type strain sequencing project: providing services to taxonomists for standard genome sequencing and annotation.</title>
        <authorList>
            <consortium name="The Broad Institute Genomics Platform"/>
            <consortium name="The Broad Institute Genome Sequencing Center for Infectious Disease"/>
            <person name="Wu L."/>
            <person name="Ma J."/>
        </authorList>
    </citation>
    <scope>NUCLEOTIDE SEQUENCE [LARGE SCALE GENOMIC DNA]</scope>
    <source>
        <strain evidence="2">CGMCC 1.15277</strain>
    </source>
</reference>
<sequence>MMDTASTLAATVIAAGDPSKALMKARFFQAIPGGYAEGDVVVGASVPIVREIAKRAPTNVTPDDMSQLLDHEVHEVRLLAAVLMSDLCKRRSTAPGTRRQIVGLALDKAERLNNWDLVDTVAPHVTGPWLATLPPHEQWAILDPLLDSPVVWRRRLAMVSMFGPLRAGDVELPLAVAARLLDDEHDLIHKAVGWLLRDVGLRDRAALDDFLDKNAATMPRTALRYALEKHEPARKTHYMALHRNPPADWVAKLP</sequence>
<proteinExistence type="predicted"/>
<dbReference type="Proteomes" id="UP001596266">
    <property type="component" value="Unassembled WGS sequence"/>
</dbReference>
<dbReference type="Pfam" id="PF08713">
    <property type="entry name" value="DNA_alkylation"/>
    <property type="match status" value="1"/>
</dbReference>
<accession>A0ABW1WVZ5</accession>
<dbReference type="PANTHER" id="PTHR34070">
    <property type="entry name" value="ARMADILLO-TYPE FOLD"/>
    <property type="match status" value="1"/>
</dbReference>
<keyword evidence="2" id="KW-1185">Reference proteome</keyword>
<dbReference type="InterPro" id="IPR016024">
    <property type="entry name" value="ARM-type_fold"/>
</dbReference>
<gene>
    <name evidence="1" type="ORF">ACFP57_00305</name>
</gene>
<evidence type="ECO:0000313" key="1">
    <source>
        <dbReference type="EMBL" id="MFC6395438.1"/>
    </source>
</evidence>
<dbReference type="Gene3D" id="1.25.10.90">
    <property type="match status" value="1"/>
</dbReference>
<dbReference type="SUPFAM" id="SSF48371">
    <property type="entry name" value="ARM repeat"/>
    <property type="match status" value="1"/>
</dbReference>
<dbReference type="EMBL" id="JBHSUA010000002">
    <property type="protein sequence ID" value="MFC6395438.1"/>
    <property type="molecule type" value="Genomic_DNA"/>
</dbReference>
<name>A0ABW1WVZ5_9ACTN</name>
<dbReference type="CDD" id="cd06561">
    <property type="entry name" value="AlkD_like"/>
    <property type="match status" value="1"/>
</dbReference>
<protein>
    <submittedName>
        <fullName evidence="1">DNA alkylation repair protein</fullName>
    </submittedName>
</protein>
<dbReference type="PANTHER" id="PTHR34070:SF1">
    <property type="entry name" value="DNA ALKYLATION REPAIR PROTEIN"/>
    <property type="match status" value="1"/>
</dbReference>
<organism evidence="1 2">
    <name type="scientific">Luteococcus sanguinis</name>
    <dbReference type="NCBI Taxonomy" id="174038"/>
    <lineage>
        <taxon>Bacteria</taxon>
        <taxon>Bacillati</taxon>
        <taxon>Actinomycetota</taxon>
        <taxon>Actinomycetes</taxon>
        <taxon>Propionibacteriales</taxon>
        <taxon>Propionibacteriaceae</taxon>
        <taxon>Luteococcus</taxon>
    </lineage>
</organism>